<dbReference type="EMBL" id="LVLJ01000018">
    <property type="protein sequence ID" value="OAE35957.1"/>
    <property type="molecule type" value="Genomic_DNA"/>
</dbReference>
<comment type="caution">
    <text evidence="2">The sequence shown here is derived from an EMBL/GenBank/DDBJ whole genome shotgun (WGS) entry which is preliminary data.</text>
</comment>
<dbReference type="AlphaFoldDB" id="A0A176WS54"/>
<dbReference type="PANTHER" id="PTHR43725">
    <property type="entry name" value="UDP-GLUCOSE 4-EPIMERASE"/>
    <property type="match status" value="1"/>
</dbReference>
<keyword evidence="3" id="KW-1185">Reference proteome</keyword>
<dbReference type="InterPro" id="IPR036291">
    <property type="entry name" value="NAD(P)-bd_dom_sf"/>
</dbReference>
<name>A0A176WS54_MARPO</name>
<dbReference type="PANTHER" id="PTHR43725:SF53">
    <property type="entry name" value="UDP-ARABINOSE 4-EPIMERASE 1"/>
    <property type="match status" value="1"/>
</dbReference>
<evidence type="ECO:0000313" key="2">
    <source>
        <dbReference type="EMBL" id="OAE35957.1"/>
    </source>
</evidence>
<dbReference type="Gene3D" id="3.90.25.10">
    <property type="entry name" value="UDP-galactose 4-epimerase, domain 1"/>
    <property type="match status" value="1"/>
</dbReference>
<sequence>MLPVPGHSTSEMDRYPCSTFACSELISRRVIPPSRTQQKTRVQVLAFLVYSAAWTDLTCFRDLPEDELRQLGRSVPETQCIRQQGRGLSVKEFVEACKAATKVNITVTILDRRPGDYPEVYSQPKKINDELWWKAKHVNLTETLEVAWKWQLKYPNGYNNEIVSAV</sequence>
<evidence type="ECO:0000313" key="3">
    <source>
        <dbReference type="Proteomes" id="UP000077202"/>
    </source>
</evidence>
<comment type="similarity">
    <text evidence="1">Belongs to the NAD(P)-dependent epimerase/dehydratase family.</text>
</comment>
<dbReference type="Proteomes" id="UP000077202">
    <property type="component" value="Unassembled WGS sequence"/>
</dbReference>
<evidence type="ECO:0008006" key="4">
    <source>
        <dbReference type="Google" id="ProtNLM"/>
    </source>
</evidence>
<reference evidence="2" key="1">
    <citation type="submission" date="2016-03" db="EMBL/GenBank/DDBJ databases">
        <title>Mechanisms controlling the formation of the plant cell surface in tip-growing cells are functionally conserved among land plants.</title>
        <authorList>
            <person name="Honkanen S."/>
            <person name="Jones V.A."/>
            <person name="Morieri G."/>
            <person name="Champion C."/>
            <person name="Hetherington A.J."/>
            <person name="Kelly S."/>
            <person name="Saint-Marcoux D."/>
            <person name="Proust H."/>
            <person name="Prescott H."/>
            <person name="Dolan L."/>
        </authorList>
    </citation>
    <scope>NUCLEOTIDE SEQUENCE [LARGE SCALE GENOMIC DNA]</scope>
    <source>
        <tissue evidence="2">Whole gametophyte</tissue>
    </source>
</reference>
<protein>
    <recommendedName>
        <fullName evidence="4">NAD(P)-binding domain-containing protein</fullName>
    </recommendedName>
</protein>
<gene>
    <name evidence="2" type="ORF">AXG93_3053s1040</name>
</gene>
<accession>A0A176WS54</accession>
<organism evidence="2 3">
    <name type="scientific">Marchantia polymorpha subsp. ruderalis</name>
    <dbReference type="NCBI Taxonomy" id="1480154"/>
    <lineage>
        <taxon>Eukaryota</taxon>
        <taxon>Viridiplantae</taxon>
        <taxon>Streptophyta</taxon>
        <taxon>Embryophyta</taxon>
        <taxon>Marchantiophyta</taxon>
        <taxon>Marchantiopsida</taxon>
        <taxon>Marchantiidae</taxon>
        <taxon>Marchantiales</taxon>
        <taxon>Marchantiaceae</taxon>
        <taxon>Marchantia</taxon>
    </lineage>
</organism>
<evidence type="ECO:0000256" key="1">
    <source>
        <dbReference type="ARBA" id="ARBA00007637"/>
    </source>
</evidence>
<proteinExistence type="inferred from homology"/>
<dbReference type="SUPFAM" id="SSF51735">
    <property type="entry name" value="NAD(P)-binding Rossmann-fold domains"/>
    <property type="match status" value="1"/>
</dbReference>